<proteinExistence type="predicted"/>
<dbReference type="SMART" id="SM00642">
    <property type="entry name" value="Aamy"/>
    <property type="match status" value="1"/>
</dbReference>
<accession>A0ABM1ISX4</accession>
<comment type="catalytic activity">
    <reaction evidence="1">
        <text>Hydrolysis of terminal, non-reducing (1-&gt;4)-linked alpha-D-glucose residues with release of alpha-D-glucose.</text>
        <dbReference type="EC" id="3.2.1.20"/>
    </reaction>
</comment>
<dbReference type="Gene3D" id="3.90.400.10">
    <property type="entry name" value="Oligo-1,6-glucosidase, Domain 2"/>
    <property type="match status" value="1"/>
</dbReference>
<feature type="chain" id="PRO_5046647322" description="alpha-glucosidase" evidence="3">
    <location>
        <begin position="23"/>
        <end position="599"/>
    </location>
</feature>
<dbReference type="InterPro" id="IPR017853">
    <property type="entry name" value="GH"/>
</dbReference>
<gene>
    <name evidence="6" type="primary">LOC107070024</name>
</gene>
<evidence type="ECO:0000313" key="6">
    <source>
        <dbReference type="RefSeq" id="XP_015183311.1"/>
    </source>
</evidence>
<dbReference type="CDD" id="cd11328">
    <property type="entry name" value="AmyAc_maltase"/>
    <property type="match status" value="1"/>
</dbReference>
<evidence type="ECO:0000256" key="3">
    <source>
        <dbReference type="SAM" id="SignalP"/>
    </source>
</evidence>
<dbReference type="Proteomes" id="UP000694924">
    <property type="component" value="Unplaced"/>
</dbReference>
<name>A0ABM1ISX4_POLDO</name>
<dbReference type="SUPFAM" id="SSF51445">
    <property type="entry name" value="(Trans)glycosidases"/>
    <property type="match status" value="1"/>
</dbReference>
<dbReference type="EC" id="3.2.1.20" evidence="2"/>
<evidence type="ECO:0000259" key="4">
    <source>
        <dbReference type="SMART" id="SM00642"/>
    </source>
</evidence>
<dbReference type="Pfam" id="PF00128">
    <property type="entry name" value="Alpha-amylase"/>
    <property type="match status" value="1"/>
</dbReference>
<dbReference type="RefSeq" id="XP_015183311.1">
    <property type="nucleotide sequence ID" value="XM_015327825.1"/>
</dbReference>
<reference evidence="6" key="1">
    <citation type="submission" date="2025-08" db="UniProtKB">
        <authorList>
            <consortium name="RefSeq"/>
        </authorList>
    </citation>
    <scope>IDENTIFICATION</scope>
    <source>
        <tissue evidence="6">Whole body</tissue>
    </source>
</reference>
<evidence type="ECO:0000256" key="1">
    <source>
        <dbReference type="ARBA" id="ARBA00001657"/>
    </source>
</evidence>
<protein>
    <recommendedName>
        <fullName evidence="2">alpha-glucosidase</fullName>
        <ecNumber evidence="2">3.2.1.20</ecNumber>
    </recommendedName>
</protein>
<keyword evidence="5" id="KW-1185">Reference proteome</keyword>
<dbReference type="PANTHER" id="PTHR10357">
    <property type="entry name" value="ALPHA-AMYLASE FAMILY MEMBER"/>
    <property type="match status" value="1"/>
</dbReference>
<feature type="signal peptide" evidence="3">
    <location>
        <begin position="1"/>
        <end position="22"/>
    </location>
</feature>
<dbReference type="PANTHER" id="PTHR10357:SF179">
    <property type="entry name" value="NEUTRAL AND BASIC AMINO ACID TRANSPORT PROTEIN RBAT"/>
    <property type="match status" value="1"/>
</dbReference>
<dbReference type="InterPro" id="IPR006047">
    <property type="entry name" value="GH13_cat_dom"/>
</dbReference>
<feature type="domain" description="Glycosyl hydrolase family 13 catalytic" evidence="4">
    <location>
        <begin position="37"/>
        <end position="423"/>
    </location>
</feature>
<dbReference type="Gene3D" id="3.20.20.80">
    <property type="entry name" value="Glycosidases"/>
    <property type="match status" value="1"/>
</dbReference>
<sequence length="599" mass="69494">MKNSRQYVLILLCFTFVSLTIAEIRNKGWWKNAVFYQIYPRSFKDSDLNGIGDLIGITNRLEYFVETGVTGIWLSPINKSPMKDGGYDISDFRDIHPDYGTMEDFNELIKRAKHHGLKVILDLVPNHTSDQHEWFLKSVNSDGKYSDYYIWAHGSNDKPPNNWLSVFGNSSWTYNEKRKAWYFHQFLPEQPDLNYRNPEVVFEMQQIIEYWLNKGVDGFRIDAVPHLFEVSDIKFNEPPNKKSNASKNEYDSLIHIYTKDQEETYTLIHNWRNIVDSYANRHNEEEKIIMTEAYTSLENTTKFYKYGSHVPFNFKFITDVNNKSSPTDFKKTIDDWITNTPDGSVPNWVMGNHDRSRMASRYPGRADQMNMLAMVLPGVAITYYGEEIGMTNNEDITYKETQDKQACAAGEDNFRNKSRDPYRTPFQWDRTLYAGFTKGQKTWLPVNKNYINLNLKDQQTNKDNESHYKIYTALMNLRNTTDVMKNGSYQSTVIDKNLLAITRSNKNQLVTLVINFLDDKSQKINLKVIAGKRSLNSTIVKVASVDSKVPINKTLADHSVNVPPKASIVLYSTYSNASMKYNNYLLTILLLISTIMFKL</sequence>
<keyword evidence="3" id="KW-0732">Signal</keyword>
<evidence type="ECO:0000313" key="5">
    <source>
        <dbReference type="Proteomes" id="UP000694924"/>
    </source>
</evidence>
<organism evidence="5 6">
    <name type="scientific">Polistes dominula</name>
    <name type="common">European paper wasp</name>
    <name type="synonym">Vespa dominula</name>
    <dbReference type="NCBI Taxonomy" id="743375"/>
    <lineage>
        <taxon>Eukaryota</taxon>
        <taxon>Metazoa</taxon>
        <taxon>Ecdysozoa</taxon>
        <taxon>Arthropoda</taxon>
        <taxon>Hexapoda</taxon>
        <taxon>Insecta</taxon>
        <taxon>Pterygota</taxon>
        <taxon>Neoptera</taxon>
        <taxon>Endopterygota</taxon>
        <taxon>Hymenoptera</taxon>
        <taxon>Apocrita</taxon>
        <taxon>Aculeata</taxon>
        <taxon>Vespoidea</taxon>
        <taxon>Vespidae</taxon>
        <taxon>Polistinae</taxon>
        <taxon>Polistini</taxon>
        <taxon>Polistes</taxon>
    </lineage>
</organism>
<dbReference type="InterPro" id="IPR045857">
    <property type="entry name" value="O16G_dom_2"/>
</dbReference>
<dbReference type="GeneID" id="107070024"/>
<evidence type="ECO:0000256" key="2">
    <source>
        <dbReference type="ARBA" id="ARBA00012741"/>
    </source>
</evidence>